<evidence type="ECO:0000259" key="1">
    <source>
        <dbReference type="Pfam" id="PF22691"/>
    </source>
</evidence>
<keyword evidence="2" id="KW-0808">Transferase</keyword>
<dbReference type="Pfam" id="PF22691">
    <property type="entry name" value="Thiolase_C_1"/>
    <property type="match status" value="1"/>
</dbReference>
<accession>A0A1X1U928</accession>
<evidence type="ECO:0000313" key="3">
    <source>
        <dbReference type="Proteomes" id="UP000193010"/>
    </source>
</evidence>
<dbReference type="InterPro" id="IPR016039">
    <property type="entry name" value="Thiolase-like"/>
</dbReference>
<dbReference type="InterPro" id="IPR055140">
    <property type="entry name" value="Thiolase_C_2"/>
</dbReference>
<dbReference type="OrthoDB" id="9785768at2"/>
<dbReference type="Gene3D" id="3.40.47.10">
    <property type="match status" value="1"/>
</dbReference>
<dbReference type="GO" id="GO:0016747">
    <property type="term" value="F:acyltransferase activity, transferring groups other than amino-acyl groups"/>
    <property type="evidence" value="ECO:0007669"/>
    <property type="project" value="InterPro"/>
</dbReference>
<organism evidence="2 3">
    <name type="scientific">Mycobacterium florentinum</name>
    <dbReference type="NCBI Taxonomy" id="292462"/>
    <lineage>
        <taxon>Bacteria</taxon>
        <taxon>Bacillati</taxon>
        <taxon>Actinomycetota</taxon>
        <taxon>Actinomycetes</taxon>
        <taxon>Mycobacteriales</taxon>
        <taxon>Mycobacteriaceae</taxon>
        <taxon>Mycobacterium</taxon>
        <taxon>Mycobacterium simiae complex</taxon>
    </lineage>
</organism>
<feature type="domain" description="Thiolase C-terminal" evidence="1">
    <location>
        <begin position="254"/>
        <end position="397"/>
    </location>
</feature>
<dbReference type="PANTHER" id="PTHR42870:SF1">
    <property type="entry name" value="NON-SPECIFIC LIPID-TRANSFER PROTEIN-LIKE 2"/>
    <property type="match status" value="1"/>
</dbReference>
<proteinExistence type="predicted"/>
<dbReference type="PIRSF" id="PIRSF000429">
    <property type="entry name" value="Ac-CoA_Ac_transf"/>
    <property type="match status" value="1"/>
</dbReference>
<reference evidence="2 3" key="1">
    <citation type="submission" date="2016-01" db="EMBL/GenBank/DDBJ databases">
        <title>The new phylogeny of the genus Mycobacterium.</title>
        <authorList>
            <person name="Tarcisio F."/>
            <person name="Conor M."/>
            <person name="Antonella G."/>
            <person name="Elisabetta G."/>
            <person name="Giulia F.S."/>
            <person name="Sara T."/>
            <person name="Anna F."/>
            <person name="Clotilde B."/>
            <person name="Roberto B."/>
            <person name="Veronica D.S."/>
            <person name="Fabio R."/>
            <person name="Monica P."/>
            <person name="Olivier J."/>
            <person name="Enrico T."/>
            <person name="Nicola S."/>
        </authorList>
    </citation>
    <scope>NUCLEOTIDE SEQUENCE [LARGE SCALE GENOMIC DNA]</scope>
    <source>
        <strain evidence="2 3">DSM 44852</strain>
    </source>
</reference>
<gene>
    <name evidence="2" type="ORF">AWC05_20745</name>
</gene>
<dbReference type="Proteomes" id="UP000193010">
    <property type="component" value="Unassembled WGS sequence"/>
</dbReference>
<dbReference type="CDD" id="cd00829">
    <property type="entry name" value="SCP-x_thiolase"/>
    <property type="match status" value="1"/>
</dbReference>
<dbReference type="PANTHER" id="PTHR42870">
    <property type="entry name" value="ACETYL-COA C-ACETYLTRANSFERASE"/>
    <property type="match status" value="1"/>
</dbReference>
<keyword evidence="3" id="KW-1185">Reference proteome</keyword>
<dbReference type="AlphaFoldDB" id="A0A1X1U928"/>
<dbReference type="RefSeq" id="WP_085222102.1">
    <property type="nucleotide sequence ID" value="NZ_JACKVN010000013.1"/>
</dbReference>
<dbReference type="SUPFAM" id="SSF53901">
    <property type="entry name" value="Thiolase-like"/>
    <property type="match status" value="1"/>
</dbReference>
<dbReference type="STRING" id="292462.AWC05_20745"/>
<name>A0A1X1U928_MYCFL</name>
<dbReference type="InterPro" id="IPR002155">
    <property type="entry name" value="Thiolase"/>
</dbReference>
<evidence type="ECO:0000313" key="2">
    <source>
        <dbReference type="EMBL" id="ORV53169.1"/>
    </source>
</evidence>
<protein>
    <submittedName>
        <fullName evidence="2">Acetyl-CoA acetyltransferase</fullName>
    </submittedName>
</protein>
<sequence>MTNPMDGDEREAAFVGIAEIPSGRYPDRPFMGSLVEVAVAAVRDAALEVSDIDTVLLIPCLHSADDQADLIFSRVIEELGLHGRAKASAMLHSGGSSSDNITRAAAGLIASGQARNVLVVQAEKWGSAPVAEMVDMLSGYGIPREWERPTGLTFNAVGGLITRRYMAASGSTAEEMAAVCVALRQWAQLNPNAMYKDKELTVEKVLGSKVVSDPLHAMECPMLADGATAYVMTSADNARTKHDRWVRIAGSGGCVSHYSIGQEQDLAVLGWKVAGERAYDQAGWGPEDADIAEVYDSYAAVLTIGLEGLGLCKPHEGARLFAAGEFSPGGRLPVCTNGGLLSAGHTGVGGGTALLVEGVRQLLGRAGKERQVPDCRRAVCGGTGGTYMDSQVLLLERVERG</sequence>
<dbReference type="EMBL" id="LQOV01000014">
    <property type="protein sequence ID" value="ORV53169.1"/>
    <property type="molecule type" value="Genomic_DNA"/>
</dbReference>
<comment type="caution">
    <text evidence="2">The sequence shown here is derived from an EMBL/GenBank/DDBJ whole genome shotgun (WGS) entry which is preliminary data.</text>
</comment>